<reference evidence="1 2" key="1">
    <citation type="journal article" date="2018" name="Antonie Van Leeuwenhoek">
        <title>Larkinella terrae sp. nov., isolated from soil on Jeju Island, South Korea.</title>
        <authorList>
            <person name="Ten L.N."/>
            <person name="Jeon J."/>
            <person name="Park S.J."/>
            <person name="Park S."/>
            <person name="Lee S.Y."/>
            <person name="Kim M.K."/>
            <person name="Jung H.Y."/>
        </authorList>
    </citation>
    <scope>NUCLEOTIDE SEQUENCE [LARGE SCALE GENOMIC DNA]</scope>
    <source>
        <strain evidence="1 2">KCTC 52001</strain>
    </source>
</reference>
<protein>
    <recommendedName>
        <fullName evidence="3">Lipoprotein</fullName>
    </recommendedName>
</protein>
<dbReference type="Proteomes" id="UP000441754">
    <property type="component" value="Unassembled WGS sequence"/>
</dbReference>
<evidence type="ECO:0000313" key="1">
    <source>
        <dbReference type="EMBL" id="MRS65499.1"/>
    </source>
</evidence>
<organism evidence="1 2">
    <name type="scientific">Larkinella terrae</name>
    <dbReference type="NCBI Taxonomy" id="2025311"/>
    <lineage>
        <taxon>Bacteria</taxon>
        <taxon>Pseudomonadati</taxon>
        <taxon>Bacteroidota</taxon>
        <taxon>Cytophagia</taxon>
        <taxon>Cytophagales</taxon>
        <taxon>Spirosomataceae</taxon>
        <taxon>Larkinella</taxon>
    </lineage>
</organism>
<dbReference type="PROSITE" id="PS51257">
    <property type="entry name" value="PROKAR_LIPOPROTEIN"/>
    <property type="match status" value="1"/>
</dbReference>
<name>A0A7K0EUR6_9BACT</name>
<dbReference type="AlphaFoldDB" id="A0A7K0EUR6"/>
<gene>
    <name evidence="1" type="ORF">GJJ30_29680</name>
</gene>
<evidence type="ECO:0000313" key="2">
    <source>
        <dbReference type="Proteomes" id="UP000441754"/>
    </source>
</evidence>
<dbReference type="EMBL" id="WJXZ01000015">
    <property type="protein sequence ID" value="MRS65499.1"/>
    <property type="molecule type" value="Genomic_DNA"/>
</dbReference>
<dbReference type="RefSeq" id="WP_154178872.1">
    <property type="nucleotide sequence ID" value="NZ_WJXZ01000015.1"/>
</dbReference>
<accession>A0A7K0EUR6</accession>
<evidence type="ECO:0008006" key="3">
    <source>
        <dbReference type="Google" id="ProtNLM"/>
    </source>
</evidence>
<dbReference type="OrthoDB" id="673254at2"/>
<keyword evidence="2" id="KW-1185">Reference proteome</keyword>
<comment type="caution">
    <text evidence="1">The sequence shown here is derived from an EMBL/GenBank/DDBJ whole genome shotgun (WGS) entry which is preliminary data.</text>
</comment>
<sequence length="209" mass="22866">MKNSLNQFRPGFLVMLGVFALAGGCKKDNEPTSGLSAKIQTIVPQATLDDLKAKGIRINEGSAPPNIEGIFVVNPMRLLSPYNSDDTYSKGRVIDDQTYKFYEQSGSTIKMEFKEGTTKRPVSTGELSGSGNKFTLFINTNQTLMPENIDYSTLRVISGEIGTGGIINFQTATTLTKKNGDSKNLILIPINQARVWEDGDQLAKKVSTY</sequence>
<proteinExistence type="predicted"/>